<comment type="similarity">
    <text evidence="1">Belongs to the LysR transcriptional regulatory family.</text>
</comment>
<dbReference type="PROSITE" id="PS50931">
    <property type="entry name" value="HTH_LYSR"/>
    <property type="match status" value="1"/>
</dbReference>
<dbReference type="InterPro" id="IPR000847">
    <property type="entry name" value="LysR_HTH_N"/>
</dbReference>
<evidence type="ECO:0000256" key="2">
    <source>
        <dbReference type="ARBA" id="ARBA00023015"/>
    </source>
</evidence>
<evidence type="ECO:0000313" key="7">
    <source>
        <dbReference type="Proteomes" id="UP000599578"/>
    </source>
</evidence>
<keyword evidence="2" id="KW-0805">Transcription regulation</keyword>
<dbReference type="InterPro" id="IPR036388">
    <property type="entry name" value="WH-like_DNA-bd_sf"/>
</dbReference>
<proteinExistence type="inferred from homology"/>
<gene>
    <name evidence="6" type="ORF">GCM10011348_00120</name>
</gene>
<keyword evidence="3" id="KW-0238">DNA-binding</keyword>
<dbReference type="RefSeq" id="WP_188857189.1">
    <property type="nucleotide sequence ID" value="NZ_BMLT01000001.1"/>
</dbReference>
<dbReference type="InterPro" id="IPR005119">
    <property type="entry name" value="LysR_subst-bd"/>
</dbReference>
<dbReference type="PRINTS" id="PR00039">
    <property type="entry name" value="HTHLYSR"/>
</dbReference>
<dbReference type="SUPFAM" id="SSF46785">
    <property type="entry name" value="Winged helix' DNA-binding domain"/>
    <property type="match status" value="1"/>
</dbReference>
<evidence type="ECO:0000256" key="3">
    <source>
        <dbReference type="ARBA" id="ARBA00023125"/>
    </source>
</evidence>
<dbReference type="Gene3D" id="1.10.10.10">
    <property type="entry name" value="Winged helix-like DNA-binding domain superfamily/Winged helix DNA-binding domain"/>
    <property type="match status" value="1"/>
</dbReference>
<feature type="domain" description="HTH lysR-type" evidence="5">
    <location>
        <begin position="1"/>
        <end position="58"/>
    </location>
</feature>
<sequence length="294" mass="33054">MNYAQLRAFHAVASQGSYTKAAEMLHVTQPTLSDHVKSLEERYGVKLFRRQGRGVVLTGLGRALLEITRRQSYLEAEAEQLLSRAQGLVTGKISVTADSPYLVVPLLGDFYRRYPGIELTVQFGNSERVLQDLYELRADIGLMPESIDDSRLHALAYRKDQIVILVPRGHEWARRSSIHFEELNERRLILREKGSNTRAIFEQAMRRHDIRAGTILEIGSREGVREAVAAGLGIGLISDSEVGNDSRLHPIRIRDAALNLTEYFVCLREAYPMPAVRAFFELVETRVNAPAGGL</sequence>
<comment type="caution">
    <text evidence="6">The sequence shown here is derived from an EMBL/GenBank/DDBJ whole genome shotgun (WGS) entry which is preliminary data.</text>
</comment>
<name>A0A917Z527_9GAMM</name>
<evidence type="ECO:0000256" key="1">
    <source>
        <dbReference type="ARBA" id="ARBA00009437"/>
    </source>
</evidence>
<dbReference type="Pfam" id="PF00126">
    <property type="entry name" value="HTH_1"/>
    <property type="match status" value="1"/>
</dbReference>
<keyword evidence="7" id="KW-1185">Reference proteome</keyword>
<evidence type="ECO:0000313" key="6">
    <source>
        <dbReference type="EMBL" id="GGO75403.1"/>
    </source>
</evidence>
<dbReference type="FunFam" id="1.10.10.10:FF:000001">
    <property type="entry name" value="LysR family transcriptional regulator"/>
    <property type="match status" value="1"/>
</dbReference>
<dbReference type="PANTHER" id="PTHR30126">
    <property type="entry name" value="HTH-TYPE TRANSCRIPTIONAL REGULATOR"/>
    <property type="match status" value="1"/>
</dbReference>
<dbReference type="SUPFAM" id="SSF53850">
    <property type="entry name" value="Periplasmic binding protein-like II"/>
    <property type="match status" value="1"/>
</dbReference>
<dbReference type="Gene3D" id="3.40.190.290">
    <property type="match status" value="1"/>
</dbReference>
<keyword evidence="4" id="KW-0804">Transcription</keyword>
<dbReference type="PANTHER" id="PTHR30126:SF94">
    <property type="entry name" value="LYSR FAMILY TRANSCRIPTIONAL REGULATOR"/>
    <property type="match status" value="1"/>
</dbReference>
<evidence type="ECO:0000256" key="4">
    <source>
        <dbReference type="ARBA" id="ARBA00023163"/>
    </source>
</evidence>
<evidence type="ECO:0000259" key="5">
    <source>
        <dbReference type="PROSITE" id="PS50931"/>
    </source>
</evidence>
<reference evidence="6 7" key="1">
    <citation type="journal article" date="2014" name="Int. J. Syst. Evol. Microbiol.">
        <title>Complete genome sequence of Corynebacterium casei LMG S-19264T (=DSM 44701T), isolated from a smear-ripened cheese.</title>
        <authorList>
            <consortium name="US DOE Joint Genome Institute (JGI-PGF)"/>
            <person name="Walter F."/>
            <person name="Albersmeier A."/>
            <person name="Kalinowski J."/>
            <person name="Ruckert C."/>
        </authorList>
    </citation>
    <scope>NUCLEOTIDE SEQUENCE [LARGE SCALE GENOMIC DNA]</scope>
    <source>
        <strain evidence="6 7">CGMCC 1.7286</strain>
    </source>
</reference>
<dbReference type="GO" id="GO:0003700">
    <property type="term" value="F:DNA-binding transcription factor activity"/>
    <property type="evidence" value="ECO:0007669"/>
    <property type="project" value="InterPro"/>
</dbReference>
<protein>
    <submittedName>
        <fullName evidence="6">Transcriptional regulator</fullName>
    </submittedName>
</protein>
<dbReference type="Proteomes" id="UP000599578">
    <property type="component" value="Unassembled WGS sequence"/>
</dbReference>
<dbReference type="EMBL" id="BMLT01000001">
    <property type="protein sequence ID" value="GGO75403.1"/>
    <property type="molecule type" value="Genomic_DNA"/>
</dbReference>
<dbReference type="Pfam" id="PF03466">
    <property type="entry name" value="LysR_substrate"/>
    <property type="match status" value="1"/>
</dbReference>
<accession>A0A917Z527</accession>
<dbReference type="AlphaFoldDB" id="A0A917Z527"/>
<organism evidence="6 7">
    <name type="scientific">Marinobacterium nitratireducens</name>
    <dbReference type="NCBI Taxonomy" id="518897"/>
    <lineage>
        <taxon>Bacteria</taxon>
        <taxon>Pseudomonadati</taxon>
        <taxon>Pseudomonadota</taxon>
        <taxon>Gammaproteobacteria</taxon>
        <taxon>Oceanospirillales</taxon>
        <taxon>Oceanospirillaceae</taxon>
        <taxon>Marinobacterium</taxon>
    </lineage>
</organism>
<dbReference type="InterPro" id="IPR036390">
    <property type="entry name" value="WH_DNA-bd_sf"/>
</dbReference>
<dbReference type="GO" id="GO:0000976">
    <property type="term" value="F:transcription cis-regulatory region binding"/>
    <property type="evidence" value="ECO:0007669"/>
    <property type="project" value="TreeGrafter"/>
</dbReference>